<proteinExistence type="predicted"/>
<organism evidence="17 18">
    <name type="scientific">Aminipila butyrica</name>
    <dbReference type="NCBI Taxonomy" id="433296"/>
    <lineage>
        <taxon>Bacteria</taxon>
        <taxon>Bacillati</taxon>
        <taxon>Bacillota</taxon>
        <taxon>Clostridia</taxon>
        <taxon>Peptostreptococcales</taxon>
        <taxon>Anaerovoracaceae</taxon>
        <taxon>Aminipila</taxon>
    </lineage>
</organism>
<evidence type="ECO:0000256" key="6">
    <source>
        <dbReference type="ARBA" id="ARBA00022679"/>
    </source>
</evidence>
<dbReference type="EMBL" id="CP048649">
    <property type="protein sequence ID" value="QIB68200.1"/>
    <property type="molecule type" value="Genomic_DNA"/>
</dbReference>
<keyword evidence="13 14" id="KW-0472">Membrane</keyword>
<keyword evidence="9 17" id="KW-0418">Kinase</keyword>
<dbReference type="SMART" id="SM00387">
    <property type="entry name" value="HATPase_c"/>
    <property type="match status" value="1"/>
</dbReference>
<reference evidence="17 18" key="1">
    <citation type="submission" date="2020-02" db="EMBL/GenBank/DDBJ databases">
        <authorList>
            <person name="Kim Y.B."/>
            <person name="Roh S.W."/>
        </authorList>
    </citation>
    <scope>NUCLEOTIDE SEQUENCE [LARGE SCALE GENOMIC DNA]</scope>
    <source>
        <strain evidence="17 18">DSM 103574</strain>
    </source>
</reference>
<dbReference type="PANTHER" id="PTHR45528:SF1">
    <property type="entry name" value="SENSOR HISTIDINE KINASE CPXA"/>
    <property type="match status" value="1"/>
</dbReference>
<evidence type="ECO:0000256" key="2">
    <source>
        <dbReference type="ARBA" id="ARBA00004651"/>
    </source>
</evidence>
<dbReference type="SUPFAM" id="SSF47384">
    <property type="entry name" value="Homodimeric domain of signal transducing histidine kinase"/>
    <property type="match status" value="1"/>
</dbReference>
<evidence type="ECO:0000256" key="5">
    <source>
        <dbReference type="ARBA" id="ARBA00022553"/>
    </source>
</evidence>
<keyword evidence="12" id="KW-0902">Two-component regulatory system</keyword>
<evidence type="ECO:0000259" key="16">
    <source>
        <dbReference type="PROSITE" id="PS50885"/>
    </source>
</evidence>
<dbReference type="CDD" id="cd00082">
    <property type="entry name" value="HisKA"/>
    <property type="match status" value="1"/>
</dbReference>
<dbReference type="PROSITE" id="PS50109">
    <property type="entry name" value="HIS_KIN"/>
    <property type="match status" value="1"/>
</dbReference>
<evidence type="ECO:0000256" key="13">
    <source>
        <dbReference type="ARBA" id="ARBA00023136"/>
    </source>
</evidence>
<evidence type="ECO:0000256" key="12">
    <source>
        <dbReference type="ARBA" id="ARBA00023012"/>
    </source>
</evidence>
<name>A0A858BTD5_9FIRM</name>
<comment type="catalytic activity">
    <reaction evidence="1">
        <text>ATP + protein L-histidine = ADP + protein N-phospho-L-histidine.</text>
        <dbReference type="EC" id="2.7.13.3"/>
    </reaction>
</comment>
<dbReference type="CDD" id="cd06225">
    <property type="entry name" value="HAMP"/>
    <property type="match status" value="1"/>
</dbReference>
<dbReference type="Gene3D" id="1.10.287.130">
    <property type="match status" value="1"/>
</dbReference>
<dbReference type="Gene3D" id="6.10.340.10">
    <property type="match status" value="1"/>
</dbReference>
<evidence type="ECO:0000313" key="18">
    <source>
        <dbReference type="Proteomes" id="UP000466848"/>
    </source>
</evidence>
<dbReference type="Proteomes" id="UP000466848">
    <property type="component" value="Chromosome"/>
</dbReference>
<dbReference type="FunFam" id="1.10.287.130:FF:000001">
    <property type="entry name" value="Two-component sensor histidine kinase"/>
    <property type="match status" value="1"/>
</dbReference>
<dbReference type="GO" id="GO:0005886">
    <property type="term" value="C:plasma membrane"/>
    <property type="evidence" value="ECO:0007669"/>
    <property type="project" value="UniProtKB-SubCell"/>
</dbReference>
<keyword evidence="6" id="KW-0808">Transferase</keyword>
<dbReference type="InterPro" id="IPR003594">
    <property type="entry name" value="HATPase_dom"/>
</dbReference>
<dbReference type="AlphaFoldDB" id="A0A858BTD5"/>
<dbReference type="GO" id="GO:0005524">
    <property type="term" value="F:ATP binding"/>
    <property type="evidence" value="ECO:0007669"/>
    <property type="project" value="UniProtKB-KW"/>
</dbReference>
<protein>
    <recommendedName>
        <fullName evidence="3">histidine kinase</fullName>
        <ecNumber evidence="3">2.7.13.3</ecNumber>
    </recommendedName>
</protein>
<dbReference type="RefSeq" id="WP_163065120.1">
    <property type="nucleotide sequence ID" value="NZ_CP048649.1"/>
</dbReference>
<feature type="transmembrane region" description="Helical" evidence="14">
    <location>
        <begin position="417"/>
        <end position="442"/>
    </location>
</feature>
<keyword evidence="18" id="KW-1185">Reference proteome</keyword>
<gene>
    <name evidence="17" type="ORF">Ami103574_02230</name>
</gene>
<keyword evidence="5" id="KW-0597">Phosphoprotein</keyword>
<feature type="transmembrane region" description="Helical" evidence="14">
    <location>
        <begin position="333"/>
        <end position="356"/>
    </location>
</feature>
<evidence type="ECO:0000256" key="8">
    <source>
        <dbReference type="ARBA" id="ARBA00022741"/>
    </source>
</evidence>
<dbReference type="KEGG" id="abut:Ami103574_02230"/>
<sequence length="809" mass="90753">MDTRWKNFNENMAVRTLAFALCVLLFAAALMGSIATVLRIDKAGRSFTLEEIFSTTNYLDSSDMQEEFNQDAQLLRQLIGEYKSEANIQSGNLLMDRDSELDTAIATLYSDGVYYYGDKKLTANPVNVSYDVFAEDGRFKPVMIIEGTPYLIKDYVNEEEYPDYDNMGREEARSFAREYVNYYLDTGNDQLREAFIAANQSQVEEIKTILIKDQLRSFSNLKDRLNEQKGMLYFVSDGVNSYTNMKKTALTGKDGATPDVKAFEKNPAYMIYADGKLKKVPSATAKASYLGDWDSNLENRFFTLYNDNLEVYLAFDESFIKEKQIAYRDTSDILGLAPMVAGCAIGTLILFLYLAVTTGRRDDQGQRKLYGLDGIWTELQVGGIFAAMGLGLWVAMIALGVWGYWTASARQISSLELGLFFMAWSILAAIGLWFTLSCIRLLKARQFWKNTLIYKLWNAIVWKLCRKVWQGAVSIYEGSSLMKKVVLIALAVCLLSATVFLAPVVLLAILALAPKWVQKFEGIKQGVEEVKNGNLSYKIPVEGQGELDRLAGSINQISAASSTAVQNELKNQRMKADLISNVSHDLKTPLTSMVTYIDLLKSEGLDSSDAPEYLRILDEKTERLRHLTEDLFEAAKASSGAMPVQLEKVELLSLINQGLGELDQRIRASGLEFIIHAEQEKYYVLADGQLLWRVVENLLGNVLKYALENSRVYIDVKEVGANSQKAASLITLEIKNISREPLNISADELMERFKRGDESRTTEGSGLGLAIAKDLVKLQNGWFEVFIDGDLFKAQVLLSKYQETGAKTE</sequence>
<dbReference type="Pfam" id="PF00672">
    <property type="entry name" value="HAMP"/>
    <property type="match status" value="1"/>
</dbReference>
<dbReference type="PANTHER" id="PTHR45528">
    <property type="entry name" value="SENSOR HISTIDINE KINASE CPXA"/>
    <property type="match status" value="1"/>
</dbReference>
<evidence type="ECO:0000313" key="17">
    <source>
        <dbReference type="EMBL" id="QIB68200.1"/>
    </source>
</evidence>
<dbReference type="InterPro" id="IPR003660">
    <property type="entry name" value="HAMP_dom"/>
</dbReference>
<evidence type="ECO:0000256" key="9">
    <source>
        <dbReference type="ARBA" id="ARBA00022777"/>
    </source>
</evidence>
<dbReference type="SUPFAM" id="SSF55874">
    <property type="entry name" value="ATPase domain of HSP90 chaperone/DNA topoisomerase II/histidine kinase"/>
    <property type="match status" value="1"/>
</dbReference>
<keyword evidence="7 14" id="KW-0812">Transmembrane</keyword>
<accession>A0A858BTD5</accession>
<evidence type="ECO:0000256" key="3">
    <source>
        <dbReference type="ARBA" id="ARBA00012438"/>
    </source>
</evidence>
<evidence type="ECO:0000256" key="1">
    <source>
        <dbReference type="ARBA" id="ARBA00000085"/>
    </source>
</evidence>
<keyword evidence="10" id="KW-0067">ATP-binding</keyword>
<dbReference type="SMART" id="SM00388">
    <property type="entry name" value="HisKA"/>
    <property type="match status" value="1"/>
</dbReference>
<dbReference type="Gene3D" id="3.30.565.10">
    <property type="entry name" value="Histidine kinase-like ATPase, C-terminal domain"/>
    <property type="match status" value="1"/>
</dbReference>
<dbReference type="Pfam" id="PF00512">
    <property type="entry name" value="HisKA"/>
    <property type="match status" value="1"/>
</dbReference>
<dbReference type="InterPro" id="IPR003661">
    <property type="entry name" value="HisK_dim/P_dom"/>
</dbReference>
<feature type="transmembrane region" description="Helical" evidence="14">
    <location>
        <begin position="485"/>
        <end position="513"/>
    </location>
</feature>
<dbReference type="InterPro" id="IPR050398">
    <property type="entry name" value="HssS/ArlS-like"/>
</dbReference>
<feature type="domain" description="Histidine kinase" evidence="15">
    <location>
        <begin position="581"/>
        <end position="785"/>
    </location>
</feature>
<dbReference type="InterPro" id="IPR036890">
    <property type="entry name" value="HATPase_C_sf"/>
</dbReference>
<dbReference type="InterPro" id="IPR036097">
    <property type="entry name" value="HisK_dim/P_sf"/>
</dbReference>
<dbReference type="EC" id="2.7.13.3" evidence="3"/>
<evidence type="ECO:0000256" key="10">
    <source>
        <dbReference type="ARBA" id="ARBA00022840"/>
    </source>
</evidence>
<keyword evidence="11 14" id="KW-1133">Transmembrane helix</keyword>
<dbReference type="InterPro" id="IPR005467">
    <property type="entry name" value="His_kinase_dom"/>
</dbReference>
<dbReference type="GO" id="GO:0000155">
    <property type="term" value="F:phosphorelay sensor kinase activity"/>
    <property type="evidence" value="ECO:0007669"/>
    <property type="project" value="InterPro"/>
</dbReference>
<dbReference type="Pfam" id="PF02518">
    <property type="entry name" value="HATPase_c"/>
    <property type="match status" value="1"/>
</dbReference>
<evidence type="ECO:0000256" key="11">
    <source>
        <dbReference type="ARBA" id="ARBA00022989"/>
    </source>
</evidence>
<comment type="subcellular location">
    <subcellularLocation>
        <location evidence="2">Cell membrane</location>
        <topology evidence="2">Multi-pass membrane protein</topology>
    </subcellularLocation>
</comment>
<evidence type="ECO:0000256" key="4">
    <source>
        <dbReference type="ARBA" id="ARBA00022475"/>
    </source>
</evidence>
<evidence type="ECO:0000256" key="14">
    <source>
        <dbReference type="SAM" id="Phobius"/>
    </source>
</evidence>
<feature type="transmembrane region" description="Helical" evidence="14">
    <location>
        <begin position="377"/>
        <end position="405"/>
    </location>
</feature>
<evidence type="ECO:0000256" key="7">
    <source>
        <dbReference type="ARBA" id="ARBA00022692"/>
    </source>
</evidence>
<dbReference type="PROSITE" id="PS50885">
    <property type="entry name" value="HAMP"/>
    <property type="match status" value="1"/>
</dbReference>
<keyword evidence="4" id="KW-1003">Cell membrane</keyword>
<evidence type="ECO:0000259" key="15">
    <source>
        <dbReference type="PROSITE" id="PS50109"/>
    </source>
</evidence>
<feature type="domain" description="HAMP" evidence="16">
    <location>
        <begin position="523"/>
        <end position="566"/>
    </location>
</feature>
<keyword evidence="8" id="KW-0547">Nucleotide-binding</keyword>